<evidence type="ECO:0000313" key="1">
    <source>
        <dbReference type="EMBL" id="KAJ8017913.1"/>
    </source>
</evidence>
<evidence type="ECO:0000313" key="2">
    <source>
        <dbReference type="Proteomes" id="UP001152320"/>
    </source>
</evidence>
<dbReference type="AlphaFoldDB" id="A0A9Q1BA79"/>
<sequence length="197" mass="22197">MDDIDNHVIVLKDLFKKFTLAHTSYHETLTQETDIDESDNYFSEKQRDYISVLDLVNNTKISFKAKVEQKSLSDDSNSGDSSSKEYLRLLNLPKVDPGTLCVTPLHFHQFIKASEANVNKVCDDDDLKLSRLMQYTTGPAKEAIRGCQLIGGTGGYAQERSILDSRFGDPHLVKERLIRELKFGKQVKTPQAETAIG</sequence>
<comment type="caution">
    <text evidence="1">The sequence shown here is derived from an EMBL/GenBank/DDBJ whole genome shotgun (WGS) entry which is preliminary data.</text>
</comment>
<organism evidence="1 2">
    <name type="scientific">Holothuria leucospilota</name>
    <name type="common">Black long sea cucumber</name>
    <name type="synonym">Mertensiothuria leucospilota</name>
    <dbReference type="NCBI Taxonomy" id="206669"/>
    <lineage>
        <taxon>Eukaryota</taxon>
        <taxon>Metazoa</taxon>
        <taxon>Echinodermata</taxon>
        <taxon>Eleutherozoa</taxon>
        <taxon>Echinozoa</taxon>
        <taxon>Holothuroidea</taxon>
        <taxon>Aspidochirotacea</taxon>
        <taxon>Aspidochirotida</taxon>
        <taxon>Holothuriidae</taxon>
        <taxon>Holothuria</taxon>
    </lineage>
</organism>
<dbReference type="PANTHER" id="PTHR47331">
    <property type="entry name" value="PHD-TYPE DOMAIN-CONTAINING PROTEIN"/>
    <property type="match status" value="1"/>
</dbReference>
<name>A0A9Q1BA79_HOLLE</name>
<accession>A0A9Q1BA79</accession>
<keyword evidence="2" id="KW-1185">Reference proteome</keyword>
<protein>
    <submittedName>
        <fullName evidence="1">Uncharacterized protein</fullName>
    </submittedName>
</protein>
<dbReference type="EMBL" id="JAIZAY010000847">
    <property type="protein sequence ID" value="KAJ8017913.1"/>
    <property type="molecule type" value="Genomic_DNA"/>
</dbReference>
<reference evidence="1" key="1">
    <citation type="submission" date="2021-10" db="EMBL/GenBank/DDBJ databases">
        <title>Tropical sea cucumber genome reveals ecological adaptation and Cuvierian tubules defense mechanism.</title>
        <authorList>
            <person name="Chen T."/>
        </authorList>
    </citation>
    <scope>NUCLEOTIDE SEQUENCE</scope>
    <source>
        <strain evidence="1">Nanhai2018</strain>
        <tissue evidence="1">Muscle</tissue>
    </source>
</reference>
<gene>
    <name evidence="1" type="ORF">HOLleu_44398</name>
</gene>
<proteinExistence type="predicted"/>
<dbReference type="OrthoDB" id="10068075at2759"/>
<dbReference type="Proteomes" id="UP001152320">
    <property type="component" value="Unassembled WGS sequence"/>
</dbReference>